<sequence length="387" mass="45270">AYFKEIHKIYTGGDFREESFYYSFKRLIEECSRLFQMQGEASVLVLPRKTEVGIPDFRIGENGEIVGYVEAKSPDTNLREIEDSEQLKRYRNSLPNLILTNFLQFRLYRSGDLIDDVEVGRQFTLQRVKYPPVPEKLDLFYGLLQKFFSFSTPKIQKSSDLSIELAKRTRFLEHILQEELSRENEEVTRYYKAFREELIETLTKERFADLYAQTITYGLFAARMKVENGFKRETAWKFIPESLPLLKEIFHSMTGPHFPESLTWVVDDISQVLEKADISSILKEFKITRWEEDPVIHFYETFLATYNPEERQRLGVYYTPLPVVSYIVRSVHKLLKEKFGKSEGLATSDVTLLDPAAGTLTFVVQAIKEVKRELEEKKKEGLITSHI</sequence>
<comment type="catalytic activity">
    <reaction evidence="4">
        <text>a 2'-deoxyadenosine in DNA + S-adenosyl-L-methionine = an N(6)-methyl-2'-deoxyadenosine in DNA + S-adenosyl-L-homocysteine + H(+)</text>
        <dbReference type="Rhea" id="RHEA:15197"/>
        <dbReference type="Rhea" id="RHEA-COMP:12418"/>
        <dbReference type="Rhea" id="RHEA-COMP:12419"/>
        <dbReference type="ChEBI" id="CHEBI:15378"/>
        <dbReference type="ChEBI" id="CHEBI:57856"/>
        <dbReference type="ChEBI" id="CHEBI:59789"/>
        <dbReference type="ChEBI" id="CHEBI:90615"/>
        <dbReference type="ChEBI" id="CHEBI:90616"/>
        <dbReference type="EC" id="2.1.1.72"/>
    </reaction>
</comment>
<keyword evidence="2" id="KW-0489">Methyltransferase</keyword>
<name>X0ZR22_9ZZZZ</name>
<feature type="domain" description="DNA methylase adenine-specific" evidence="5">
    <location>
        <begin position="293"/>
        <end position="379"/>
    </location>
</feature>
<dbReference type="InterPro" id="IPR003356">
    <property type="entry name" value="DNA_methylase_A-5"/>
</dbReference>
<dbReference type="EMBL" id="BART01008957">
    <property type="protein sequence ID" value="GAG60477.1"/>
    <property type="molecule type" value="Genomic_DNA"/>
</dbReference>
<evidence type="ECO:0000313" key="6">
    <source>
        <dbReference type="EMBL" id="GAG60477.1"/>
    </source>
</evidence>
<organism evidence="6">
    <name type="scientific">marine sediment metagenome</name>
    <dbReference type="NCBI Taxonomy" id="412755"/>
    <lineage>
        <taxon>unclassified sequences</taxon>
        <taxon>metagenomes</taxon>
        <taxon>ecological metagenomes</taxon>
    </lineage>
</organism>
<dbReference type="AlphaFoldDB" id="X0ZR22"/>
<dbReference type="GO" id="GO:0003677">
    <property type="term" value="F:DNA binding"/>
    <property type="evidence" value="ECO:0007669"/>
    <property type="project" value="InterPro"/>
</dbReference>
<dbReference type="Pfam" id="PF02384">
    <property type="entry name" value="N6_Mtase"/>
    <property type="match status" value="1"/>
</dbReference>
<dbReference type="GO" id="GO:0032259">
    <property type="term" value="P:methylation"/>
    <property type="evidence" value="ECO:0007669"/>
    <property type="project" value="UniProtKB-KW"/>
</dbReference>
<keyword evidence="3" id="KW-0808">Transferase</keyword>
<protein>
    <recommendedName>
        <fullName evidence="1">site-specific DNA-methyltransferase (adenine-specific)</fullName>
        <ecNumber evidence="1">2.1.1.72</ecNumber>
    </recommendedName>
</protein>
<dbReference type="SUPFAM" id="SSF53335">
    <property type="entry name" value="S-adenosyl-L-methionine-dependent methyltransferases"/>
    <property type="match status" value="1"/>
</dbReference>
<dbReference type="GO" id="GO:0009007">
    <property type="term" value="F:site-specific DNA-methyltransferase (adenine-specific) activity"/>
    <property type="evidence" value="ECO:0007669"/>
    <property type="project" value="UniProtKB-EC"/>
</dbReference>
<evidence type="ECO:0000256" key="1">
    <source>
        <dbReference type="ARBA" id="ARBA00011900"/>
    </source>
</evidence>
<dbReference type="PANTHER" id="PTHR33841:SF1">
    <property type="entry name" value="DNA METHYLTRANSFERASE A"/>
    <property type="match status" value="1"/>
</dbReference>
<reference evidence="6" key="1">
    <citation type="journal article" date="2014" name="Front. Microbiol.">
        <title>High frequency of phylogenetically diverse reductive dehalogenase-homologous genes in deep subseafloor sedimentary metagenomes.</title>
        <authorList>
            <person name="Kawai M."/>
            <person name="Futagami T."/>
            <person name="Toyoda A."/>
            <person name="Takaki Y."/>
            <person name="Nishi S."/>
            <person name="Hori S."/>
            <person name="Arai W."/>
            <person name="Tsubouchi T."/>
            <person name="Morono Y."/>
            <person name="Uchiyama I."/>
            <person name="Ito T."/>
            <person name="Fujiyama A."/>
            <person name="Inagaki F."/>
            <person name="Takami H."/>
        </authorList>
    </citation>
    <scope>NUCLEOTIDE SEQUENCE</scope>
    <source>
        <strain evidence="6">Expedition CK06-06</strain>
    </source>
</reference>
<dbReference type="InterPro" id="IPR050953">
    <property type="entry name" value="N4_N6_ade-DNA_methylase"/>
</dbReference>
<evidence type="ECO:0000259" key="5">
    <source>
        <dbReference type="Pfam" id="PF02384"/>
    </source>
</evidence>
<comment type="caution">
    <text evidence="6">The sequence shown here is derived from an EMBL/GenBank/DDBJ whole genome shotgun (WGS) entry which is preliminary data.</text>
</comment>
<feature type="non-terminal residue" evidence="6">
    <location>
        <position position="387"/>
    </location>
</feature>
<dbReference type="EC" id="2.1.1.72" evidence="1"/>
<evidence type="ECO:0000256" key="4">
    <source>
        <dbReference type="ARBA" id="ARBA00047942"/>
    </source>
</evidence>
<dbReference type="GO" id="GO:0008170">
    <property type="term" value="F:N-methyltransferase activity"/>
    <property type="evidence" value="ECO:0007669"/>
    <property type="project" value="InterPro"/>
</dbReference>
<gene>
    <name evidence="6" type="ORF">S01H4_19994</name>
</gene>
<evidence type="ECO:0000256" key="3">
    <source>
        <dbReference type="ARBA" id="ARBA00022679"/>
    </source>
</evidence>
<evidence type="ECO:0000256" key="2">
    <source>
        <dbReference type="ARBA" id="ARBA00022603"/>
    </source>
</evidence>
<dbReference type="Gene3D" id="3.40.50.150">
    <property type="entry name" value="Vaccinia Virus protein VP39"/>
    <property type="match status" value="1"/>
</dbReference>
<accession>X0ZR22</accession>
<feature type="non-terminal residue" evidence="6">
    <location>
        <position position="1"/>
    </location>
</feature>
<dbReference type="PANTHER" id="PTHR33841">
    <property type="entry name" value="DNA METHYLTRANSFERASE YEEA-RELATED"/>
    <property type="match status" value="1"/>
</dbReference>
<dbReference type="InterPro" id="IPR029063">
    <property type="entry name" value="SAM-dependent_MTases_sf"/>
</dbReference>
<proteinExistence type="predicted"/>